<dbReference type="PANTHER" id="PTHR34613">
    <property type="entry name" value="SLL0800 PROTEIN"/>
    <property type="match status" value="1"/>
</dbReference>
<evidence type="ECO:0000313" key="1">
    <source>
        <dbReference type="EMBL" id="BAC88177.1"/>
    </source>
</evidence>
<gene>
    <name evidence="1" type="ordered locus">gll0236</name>
</gene>
<dbReference type="KEGG" id="gvi:gll0236"/>
<dbReference type="AlphaFoldDB" id="Q7NP22"/>
<name>Q7NP22_GLOVI</name>
<evidence type="ECO:0000313" key="2">
    <source>
        <dbReference type="Proteomes" id="UP000000557"/>
    </source>
</evidence>
<dbReference type="HOGENOM" id="CLU_2273381_0_0_3"/>
<dbReference type="Proteomes" id="UP000000557">
    <property type="component" value="Chromosome"/>
</dbReference>
<dbReference type="PhylomeDB" id="Q7NP22"/>
<accession>Q7NP22</accession>
<proteinExistence type="predicted"/>
<dbReference type="eggNOG" id="COG5464">
    <property type="taxonomic scope" value="Bacteria"/>
</dbReference>
<dbReference type="STRING" id="251221.gene:10757708"/>
<dbReference type="PANTHER" id="PTHR34613:SF1">
    <property type="entry name" value="SLL6017 PROTEIN"/>
    <property type="match status" value="1"/>
</dbReference>
<protein>
    <submittedName>
        <fullName evidence="1">Gll0236 protein</fullName>
    </submittedName>
</protein>
<dbReference type="EnsemblBacteria" id="BAC88177">
    <property type="protein sequence ID" value="BAC88177"/>
    <property type="gene ID" value="BAC88177"/>
</dbReference>
<reference evidence="1 2" key="1">
    <citation type="journal article" date="2003" name="DNA Res.">
        <title>Complete genome structure of Gloeobacter violaceus PCC 7421, a cyanobacterium that lacks thylakoids.</title>
        <authorList>
            <person name="Nakamura Y."/>
            <person name="Kaneko T."/>
            <person name="Sato S."/>
            <person name="Mimuro M."/>
            <person name="Miyashita H."/>
            <person name="Tsuchiya T."/>
            <person name="Sasamoto S."/>
            <person name="Watanabe A."/>
            <person name="Kawashima K."/>
            <person name="Kishida Y."/>
            <person name="Kiyokawa C."/>
            <person name="Kohara M."/>
            <person name="Matsumoto M."/>
            <person name="Matsuno A."/>
            <person name="Nakazaki N."/>
            <person name="Shimpo S."/>
            <person name="Takeuchi C."/>
            <person name="Yamada M."/>
            <person name="Tabata S."/>
        </authorList>
    </citation>
    <scope>NUCLEOTIDE SEQUENCE [LARGE SCALE GENOMIC DNA]</scope>
    <source>
        <strain evidence="2">ATCC 29082 / PCC 7421</strain>
    </source>
</reference>
<dbReference type="InParanoid" id="Q7NP22"/>
<reference evidence="1 2" key="2">
    <citation type="journal article" date="2003" name="DNA Res.">
        <title>Complete genome structure of Gloeobacter violaceus PCC 7421, a cyanobacterium that lacks thylakoids (supplement).</title>
        <authorList>
            <person name="Nakamura Y."/>
            <person name="Kaneko T."/>
            <person name="Sato S."/>
            <person name="Mimuro M."/>
            <person name="Miyashita H."/>
            <person name="Tsuchiya T."/>
            <person name="Sasamoto S."/>
            <person name="Watanabe A."/>
            <person name="Kawashima K."/>
            <person name="Kishida Y."/>
            <person name="Kiyokawa C."/>
            <person name="Kohara M."/>
            <person name="Matsumoto M."/>
            <person name="Matsuno A."/>
            <person name="Nakazaki N."/>
            <person name="Shimpo S."/>
            <person name="Takeuchi C."/>
            <person name="Yamada M."/>
            <person name="Tabata S."/>
        </authorList>
    </citation>
    <scope>NUCLEOTIDE SEQUENCE [LARGE SCALE GENOMIC DNA]</scope>
    <source>
        <strain evidence="2">ATCC 29082 / PCC 7421</strain>
    </source>
</reference>
<sequence length="102" mass="11430">MVVSSPGFYKQGKSAIEEEFRTGRMVHRYQVVRLWEQDPALLLKQPALMPPAALARTDRPEQLLVRVAERIATIEAPGPRANTLAYAKILAGLRFAETVIDE</sequence>
<keyword evidence="2" id="KW-1185">Reference proteome</keyword>
<dbReference type="EMBL" id="BA000045">
    <property type="protein sequence ID" value="BAC88177.1"/>
    <property type="molecule type" value="Genomic_DNA"/>
</dbReference>
<dbReference type="OrthoDB" id="508261at2"/>
<organism evidence="1 2">
    <name type="scientific">Gloeobacter violaceus (strain ATCC 29082 / PCC 7421)</name>
    <dbReference type="NCBI Taxonomy" id="251221"/>
    <lineage>
        <taxon>Bacteria</taxon>
        <taxon>Bacillati</taxon>
        <taxon>Cyanobacteriota</taxon>
        <taxon>Cyanophyceae</taxon>
        <taxon>Gloeobacterales</taxon>
        <taxon>Gloeobacteraceae</taxon>
        <taxon>Gloeobacter</taxon>
    </lineage>
</organism>